<dbReference type="STRING" id="45074.Lsan_0436"/>
<dbReference type="RefSeq" id="WP_058512908.1">
    <property type="nucleotide sequence ID" value="NZ_CAAAIH010000025.1"/>
</dbReference>
<dbReference type="EMBL" id="LNYU01000009">
    <property type="protein sequence ID" value="KTD66491.1"/>
    <property type="molecule type" value="Genomic_DNA"/>
</dbReference>
<dbReference type="Proteomes" id="UP000054703">
    <property type="component" value="Unassembled WGS sequence"/>
</dbReference>
<dbReference type="GO" id="GO:0003677">
    <property type="term" value="F:DNA binding"/>
    <property type="evidence" value="ECO:0007669"/>
    <property type="project" value="InterPro"/>
</dbReference>
<dbReference type="PATRIC" id="fig|45074.5.peg.462"/>
<gene>
    <name evidence="1" type="ORF">Lsan_0436</name>
</gene>
<dbReference type="InterPro" id="IPR011010">
    <property type="entry name" value="DNA_brk_join_enz"/>
</dbReference>
<name>A0A0W0ZBE9_9GAMM</name>
<protein>
    <submittedName>
        <fullName evidence="1">Uncharacterized protein</fullName>
    </submittedName>
</protein>
<dbReference type="SUPFAM" id="SSF56349">
    <property type="entry name" value="DNA breaking-rejoining enzymes"/>
    <property type="match status" value="1"/>
</dbReference>
<keyword evidence="2" id="KW-1185">Reference proteome</keyword>
<reference evidence="1 2" key="1">
    <citation type="submission" date="2015-11" db="EMBL/GenBank/DDBJ databases">
        <title>Genomic analysis of 38 Legionella species identifies large and diverse effector repertoires.</title>
        <authorList>
            <person name="Burstein D."/>
            <person name="Amaro F."/>
            <person name="Zusman T."/>
            <person name="Lifshitz Z."/>
            <person name="Cohen O."/>
            <person name="Gilbert J.A."/>
            <person name="Pupko T."/>
            <person name="Shuman H.A."/>
            <person name="Segal G."/>
        </authorList>
    </citation>
    <scope>NUCLEOTIDE SEQUENCE [LARGE SCALE GENOMIC DNA]</scope>
    <source>
        <strain evidence="1 2">SC-63-C7</strain>
    </source>
</reference>
<accession>A0A0W0ZBE9</accession>
<evidence type="ECO:0000313" key="1">
    <source>
        <dbReference type="EMBL" id="KTD66491.1"/>
    </source>
</evidence>
<dbReference type="AlphaFoldDB" id="A0A0W0ZBE9"/>
<sequence>MVQHYLDHESPEMTARYAHIHNETMKAAFVEYQEKLVNTQGKIESSDAQINARWLKKNIMSQTLPNGLCSLPLRCTSWKAESRGV</sequence>
<comment type="caution">
    <text evidence="1">The sequence shown here is derived from an EMBL/GenBank/DDBJ whole genome shotgun (WGS) entry which is preliminary data.</text>
</comment>
<proteinExistence type="predicted"/>
<organism evidence="1 2">
    <name type="scientific">Legionella santicrucis</name>
    <dbReference type="NCBI Taxonomy" id="45074"/>
    <lineage>
        <taxon>Bacteria</taxon>
        <taxon>Pseudomonadati</taxon>
        <taxon>Pseudomonadota</taxon>
        <taxon>Gammaproteobacteria</taxon>
        <taxon>Legionellales</taxon>
        <taxon>Legionellaceae</taxon>
        <taxon>Legionella</taxon>
    </lineage>
</organism>
<evidence type="ECO:0000313" key="2">
    <source>
        <dbReference type="Proteomes" id="UP000054703"/>
    </source>
</evidence>